<organism evidence="7 8">
    <name type="scientific">Pseudomonas fulva (strain 12-X)</name>
    <dbReference type="NCBI Taxonomy" id="743720"/>
    <lineage>
        <taxon>Bacteria</taxon>
        <taxon>Pseudomonadati</taxon>
        <taxon>Pseudomonadota</taxon>
        <taxon>Gammaproteobacteria</taxon>
        <taxon>Pseudomonadales</taxon>
        <taxon>Pseudomonadaceae</taxon>
        <taxon>Pseudomonas</taxon>
    </lineage>
</organism>
<dbReference type="HOGENOM" id="CLU_139031_0_0_6"/>
<accession>F6A9E8</accession>
<feature type="transmembrane region" description="Helical" evidence="5">
    <location>
        <begin position="74"/>
        <end position="97"/>
    </location>
</feature>
<comment type="subcellular location">
    <subcellularLocation>
        <location evidence="1">Endomembrane system</location>
        <topology evidence="1">Multi-pass membrane protein</topology>
    </subcellularLocation>
</comment>
<reference evidence="7 8" key="1">
    <citation type="submission" date="2011-04" db="EMBL/GenBank/DDBJ databases">
        <title>Complete sequence of Pseudomonas fulva 12-X.</title>
        <authorList>
            <consortium name="US DOE Joint Genome Institute"/>
            <person name="Lucas S."/>
            <person name="Han J."/>
            <person name="Lapidus A."/>
            <person name="Cheng J.-F."/>
            <person name="Goodwin L."/>
            <person name="Pitluck S."/>
            <person name="Peters L."/>
            <person name="Mikhailova N."/>
            <person name="Pagani I."/>
            <person name="Davenport K."/>
            <person name="Han C."/>
            <person name="Tapia R."/>
            <person name="Land M."/>
            <person name="Hauser L."/>
            <person name="Kyrpides N."/>
            <person name="Ivanova N."/>
            <person name="Pagani I."/>
            <person name="Lcollab F.I."/>
            <person name="Woyke T."/>
        </authorList>
    </citation>
    <scope>NUCLEOTIDE SEQUENCE [LARGE SCALE GENOMIC DNA]</scope>
    <source>
        <strain evidence="8">12-X</strain>
    </source>
</reference>
<keyword evidence="4 5" id="KW-0472">Membrane</keyword>
<feature type="transmembrane region" description="Helical" evidence="5">
    <location>
        <begin position="143"/>
        <end position="164"/>
    </location>
</feature>
<evidence type="ECO:0000259" key="6">
    <source>
        <dbReference type="Pfam" id="PF06803"/>
    </source>
</evidence>
<keyword evidence="8" id="KW-1185">Reference proteome</keyword>
<evidence type="ECO:0000256" key="1">
    <source>
        <dbReference type="ARBA" id="ARBA00004127"/>
    </source>
</evidence>
<evidence type="ECO:0000313" key="8">
    <source>
        <dbReference type="Proteomes" id="UP000000686"/>
    </source>
</evidence>
<evidence type="ECO:0000256" key="2">
    <source>
        <dbReference type="ARBA" id="ARBA00022692"/>
    </source>
</evidence>
<dbReference type="Pfam" id="PF06803">
    <property type="entry name" value="DUF1232"/>
    <property type="match status" value="1"/>
</dbReference>
<evidence type="ECO:0000313" key="7">
    <source>
        <dbReference type="EMBL" id="AEF23149.1"/>
    </source>
</evidence>
<keyword evidence="2 5" id="KW-0812">Transmembrane</keyword>
<dbReference type="OrthoDB" id="9804184at2"/>
<dbReference type="eggNOG" id="COG3339">
    <property type="taxonomic scope" value="Bacteria"/>
</dbReference>
<dbReference type="STRING" id="743720.Psefu_3186"/>
<proteinExistence type="predicted"/>
<dbReference type="EMBL" id="CP002727">
    <property type="protein sequence ID" value="AEF23149.1"/>
    <property type="molecule type" value="Genomic_DNA"/>
</dbReference>
<feature type="domain" description="DUF1232" evidence="6">
    <location>
        <begin position="72"/>
        <end position="108"/>
    </location>
</feature>
<evidence type="ECO:0000256" key="4">
    <source>
        <dbReference type="ARBA" id="ARBA00023136"/>
    </source>
</evidence>
<dbReference type="Proteomes" id="UP000000686">
    <property type="component" value="Chromosome"/>
</dbReference>
<keyword evidence="3 5" id="KW-1133">Transmembrane helix</keyword>
<sequence length="171" mass="19266">MGQEQIGAILHATGLYNARPPGSAEVITSAPKHRNESETKVLQRIKDWAKALKRQVMVLWFSCRHPHTPMPAKVLAIVVVAYALSPIDLIPDFIPVLGFLDDVILLPLGIWLVMRLMPANVLAECRQQQADHERNRTPRPKSLIAGALIVVIWLVIAVWCWQAASHYWRQS</sequence>
<dbReference type="RefSeq" id="WP_013792276.1">
    <property type="nucleotide sequence ID" value="NC_015556.1"/>
</dbReference>
<feature type="transmembrane region" description="Helical" evidence="5">
    <location>
        <begin position="103"/>
        <end position="123"/>
    </location>
</feature>
<evidence type="ECO:0000256" key="5">
    <source>
        <dbReference type="SAM" id="Phobius"/>
    </source>
</evidence>
<protein>
    <recommendedName>
        <fullName evidence="6">DUF1232 domain-containing protein</fullName>
    </recommendedName>
</protein>
<dbReference type="GO" id="GO:0012505">
    <property type="term" value="C:endomembrane system"/>
    <property type="evidence" value="ECO:0007669"/>
    <property type="project" value="UniProtKB-SubCell"/>
</dbReference>
<dbReference type="InterPro" id="IPR010652">
    <property type="entry name" value="DUF1232"/>
</dbReference>
<name>F6A9E8_PSEF1</name>
<evidence type="ECO:0000256" key="3">
    <source>
        <dbReference type="ARBA" id="ARBA00022989"/>
    </source>
</evidence>
<gene>
    <name evidence="7" type="ordered locus">Psefu_3186</name>
</gene>
<dbReference type="KEGG" id="pfv:Psefu_3186"/>
<dbReference type="AlphaFoldDB" id="F6A9E8"/>